<sequence length="718" mass="75206">MAVVSTPAERPAIRAALGRTAAFSAIYAAAVVAGRLALLDLTTLGLIGPAAGVGAIWFCVQRRAPTFWVDMLALSGFQYFLNLTMGASINEAVVVAAANLSQALVIVALMARWLPHAWGGGGRDPLRRPRDLWLLVAAAVASATVGAVVRSTGAWLLGDDSEVVGAGIWLTRNVVSIVIIVAFAMSVGNLIAVQHARRATVAGWLRGLAAELAATPGWRIAEHVALVAAAIASYVLVFANRDGLPLLFLLFGPTIWVAVRLSTAFVTFHNLVVTTIVVLFTLNGSGPLAAIEDHASRVVVTQLFVGMIAVVGLVLALSRDERAALADELVRDKGALASQTADTSRHAELMRAVIDSMADGLAVVADDGRVILGNPAARRLLGQPRLDQATVANIHSGLTHPDGRPVDKHEMPHMRALAGEPVQAMDVVVRNPGIPHDRVLRANATTVANGEGGRVAVVLFHEVTAERRHRDELANFAGVVAHDLLNPLGAMVAWADDADTVLAAAPPGEAVAEARRSLAQMQRVAGRMHLLINDLLTYTTARDATLRPADMDLAAMIRDVVTARTDIAPDQAAGAPRITVGTILPVHGDPILVRQLLDNLIGNAIKYTAPGAPARLTVSSTVDGPLVRVAIADRGLGIRPGQHAAIFENFYRAPGTDDYSGTGLGLAICKRIVERHGGTITAADNPGGGAVFAFTLPGAAGPVGAPQRAPRDAARALR</sequence>
<keyword evidence="6" id="KW-0808">Transferase</keyword>
<dbReference type="PANTHER" id="PTHR42878">
    <property type="entry name" value="TWO-COMPONENT HISTIDINE KINASE"/>
    <property type="match status" value="1"/>
</dbReference>
<evidence type="ECO:0000313" key="18">
    <source>
        <dbReference type="EMBL" id="GAA2511504.1"/>
    </source>
</evidence>
<evidence type="ECO:0000256" key="2">
    <source>
        <dbReference type="ARBA" id="ARBA00004141"/>
    </source>
</evidence>
<dbReference type="InterPro" id="IPR004358">
    <property type="entry name" value="Sig_transdc_His_kin-like_C"/>
</dbReference>
<feature type="transmembrane region" description="Helical" evidence="15">
    <location>
        <begin position="177"/>
        <end position="196"/>
    </location>
</feature>
<evidence type="ECO:0000256" key="1">
    <source>
        <dbReference type="ARBA" id="ARBA00000085"/>
    </source>
</evidence>
<dbReference type="Pfam" id="PF00989">
    <property type="entry name" value="PAS"/>
    <property type="match status" value="1"/>
</dbReference>
<dbReference type="PANTHER" id="PTHR42878:SF7">
    <property type="entry name" value="SENSOR HISTIDINE KINASE GLRK"/>
    <property type="match status" value="1"/>
</dbReference>
<dbReference type="InterPro" id="IPR013767">
    <property type="entry name" value="PAS_fold"/>
</dbReference>
<feature type="transmembrane region" description="Helical" evidence="15">
    <location>
        <begin position="271"/>
        <end position="291"/>
    </location>
</feature>
<dbReference type="InterPro" id="IPR050351">
    <property type="entry name" value="BphY/WalK/GraS-like"/>
</dbReference>
<feature type="domain" description="Histidine kinase" evidence="16">
    <location>
        <begin position="479"/>
        <end position="700"/>
    </location>
</feature>
<feature type="domain" description="PAS" evidence="17">
    <location>
        <begin position="346"/>
        <end position="382"/>
    </location>
</feature>
<dbReference type="Gene3D" id="3.30.565.10">
    <property type="entry name" value="Histidine kinase-like ATPase, C-terminal domain"/>
    <property type="match status" value="1"/>
</dbReference>
<dbReference type="SUPFAM" id="SSF55874">
    <property type="entry name" value="ATPase domain of HSP90 chaperone/DNA topoisomerase II/histidine kinase"/>
    <property type="match status" value="1"/>
</dbReference>
<keyword evidence="19" id="KW-1185">Reference proteome</keyword>
<evidence type="ECO:0000256" key="10">
    <source>
        <dbReference type="ARBA" id="ARBA00022840"/>
    </source>
</evidence>
<dbReference type="EMBL" id="BAAARY010000001">
    <property type="protein sequence ID" value="GAA2511504.1"/>
    <property type="molecule type" value="Genomic_DNA"/>
</dbReference>
<dbReference type="InterPro" id="IPR000014">
    <property type="entry name" value="PAS"/>
</dbReference>
<keyword evidence="10" id="KW-0067">ATP-binding</keyword>
<dbReference type="InterPro" id="IPR036097">
    <property type="entry name" value="HisK_dim/P_sf"/>
</dbReference>
<evidence type="ECO:0000256" key="15">
    <source>
        <dbReference type="SAM" id="Phobius"/>
    </source>
</evidence>
<comment type="subcellular location">
    <subcellularLocation>
        <location evidence="3">Cell membrane</location>
    </subcellularLocation>
    <subcellularLocation>
        <location evidence="2">Membrane</location>
        <topology evidence="2">Multi-pass membrane protein</topology>
    </subcellularLocation>
</comment>
<dbReference type="InterPro" id="IPR036890">
    <property type="entry name" value="HATPase_C_sf"/>
</dbReference>
<evidence type="ECO:0000256" key="12">
    <source>
        <dbReference type="ARBA" id="ARBA00023012"/>
    </source>
</evidence>
<keyword evidence="11 15" id="KW-1133">Transmembrane helix</keyword>
<protein>
    <recommendedName>
        <fullName evidence="14">Sensor-like histidine kinase SenX3</fullName>
        <ecNumber evidence="4">2.7.13.3</ecNumber>
    </recommendedName>
</protein>
<keyword evidence="12" id="KW-0902">Two-component regulatory system</keyword>
<dbReference type="SUPFAM" id="SSF55785">
    <property type="entry name" value="PYP-like sensor domain (PAS domain)"/>
    <property type="match status" value="1"/>
</dbReference>
<comment type="catalytic activity">
    <reaction evidence="1">
        <text>ATP + protein L-histidine = ADP + protein N-phospho-L-histidine.</text>
        <dbReference type="EC" id="2.7.13.3"/>
    </reaction>
</comment>
<dbReference type="Proteomes" id="UP001499978">
    <property type="component" value="Unassembled WGS sequence"/>
</dbReference>
<organism evidence="18 19">
    <name type="scientific">Pilimelia columellifera subsp. columellifera</name>
    <dbReference type="NCBI Taxonomy" id="706583"/>
    <lineage>
        <taxon>Bacteria</taxon>
        <taxon>Bacillati</taxon>
        <taxon>Actinomycetota</taxon>
        <taxon>Actinomycetes</taxon>
        <taxon>Micromonosporales</taxon>
        <taxon>Micromonosporaceae</taxon>
        <taxon>Pilimelia</taxon>
    </lineage>
</organism>
<dbReference type="InterPro" id="IPR005467">
    <property type="entry name" value="His_kinase_dom"/>
</dbReference>
<evidence type="ECO:0000256" key="14">
    <source>
        <dbReference type="ARBA" id="ARBA00039401"/>
    </source>
</evidence>
<evidence type="ECO:0000259" key="16">
    <source>
        <dbReference type="PROSITE" id="PS50109"/>
    </source>
</evidence>
<evidence type="ECO:0000313" key="19">
    <source>
        <dbReference type="Proteomes" id="UP001499978"/>
    </source>
</evidence>
<feature type="transmembrane region" description="Helical" evidence="15">
    <location>
        <begin position="44"/>
        <end position="60"/>
    </location>
</feature>
<feature type="transmembrane region" description="Helical" evidence="15">
    <location>
        <begin position="297"/>
        <end position="317"/>
    </location>
</feature>
<dbReference type="InterPro" id="IPR003661">
    <property type="entry name" value="HisK_dim/P_dom"/>
</dbReference>
<dbReference type="NCBIfam" id="TIGR00229">
    <property type="entry name" value="sensory_box"/>
    <property type="match status" value="1"/>
</dbReference>
<evidence type="ECO:0000259" key="17">
    <source>
        <dbReference type="PROSITE" id="PS50112"/>
    </source>
</evidence>
<feature type="transmembrane region" description="Helical" evidence="15">
    <location>
        <begin position="132"/>
        <end position="157"/>
    </location>
</feature>
<keyword evidence="9" id="KW-0418">Kinase</keyword>
<evidence type="ECO:0000256" key="13">
    <source>
        <dbReference type="ARBA" id="ARBA00023136"/>
    </source>
</evidence>
<dbReference type="PROSITE" id="PS50112">
    <property type="entry name" value="PAS"/>
    <property type="match status" value="1"/>
</dbReference>
<feature type="transmembrane region" description="Helical" evidence="15">
    <location>
        <begin position="92"/>
        <end position="111"/>
    </location>
</feature>
<accession>A0ABP6A9S0</accession>
<keyword evidence="8" id="KW-0547">Nucleotide-binding</keyword>
<reference evidence="19" key="1">
    <citation type="journal article" date="2019" name="Int. J. Syst. Evol. Microbiol.">
        <title>The Global Catalogue of Microorganisms (GCM) 10K type strain sequencing project: providing services to taxonomists for standard genome sequencing and annotation.</title>
        <authorList>
            <consortium name="The Broad Institute Genomics Platform"/>
            <consortium name="The Broad Institute Genome Sequencing Center for Infectious Disease"/>
            <person name="Wu L."/>
            <person name="Ma J."/>
        </authorList>
    </citation>
    <scope>NUCLEOTIDE SEQUENCE [LARGE SCALE GENOMIC DNA]</scope>
    <source>
        <strain evidence="19">JCM 3367</strain>
    </source>
</reference>
<dbReference type="Pfam" id="PF02518">
    <property type="entry name" value="HATPase_c"/>
    <property type="match status" value="1"/>
</dbReference>
<gene>
    <name evidence="18" type="ORF">GCM10010201_03070</name>
</gene>
<feature type="transmembrane region" description="Helical" evidence="15">
    <location>
        <begin position="67"/>
        <end position="86"/>
    </location>
</feature>
<keyword evidence="7 15" id="KW-0812">Transmembrane</keyword>
<dbReference type="CDD" id="cd00082">
    <property type="entry name" value="HisKA"/>
    <property type="match status" value="1"/>
</dbReference>
<evidence type="ECO:0000256" key="3">
    <source>
        <dbReference type="ARBA" id="ARBA00004236"/>
    </source>
</evidence>
<feature type="transmembrane region" description="Helical" evidence="15">
    <location>
        <begin position="243"/>
        <end position="259"/>
    </location>
</feature>
<feature type="transmembrane region" description="Helical" evidence="15">
    <location>
        <begin position="20"/>
        <end position="38"/>
    </location>
</feature>
<dbReference type="PRINTS" id="PR00344">
    <property type="entry name" value="BCTRLSENSOR"/>
</dbReference>
<dbReference type="EC" id="2.7.13.3" evidence="4"/>
<proteinExistence type="predicted"/>
<dbReference type="InterPro" id="IPR003594">
    <property type="entry name" value="HATPase_dom"/>
</dbReference>
<evidence type="ECO:0000256" key="5">
    <source>
        <dbReference type="ARBA" id="ARBA00022553"/>
    </source>
</evidence>
<name>A0ABP6A9S0_9ACTN</name>
<evidence type="ECO:0000256" key="8">
    <source>
        <dbReference type="ARBA" id="ARBA00022741"/>
    </source>
</evidence>
<dbReference type="CDD" id="cd00130">
    <property type="entry name" value="PAS"/>
    <property type="match status" value="1"/>
</dbReference>
<evidence type="ECO:0000256" key="4">
    <source>
        <dbReference type="ARBA" id="ARBA00012438"/>
    </source>
</evidence>
<dbReference type="PROSITE" id="PS50109">
    <property type="entry name" value="HIS_KIN"/>
    <property type="match status" value="1"/>
</dbReference>
<keyword evidence="13 15" id="KW-0472">Membrane</keyword>
<dbReference type="InterPro" id="IPR035965">
    <property type="entry name" value="PAS-like_dom_sf"/>
</dbReference>
<evidence type="ECO:0000256" key="9">
    <source>
        <dbReference type="ARBA" id="ARBA00022777"/>
    </source>
</evidence>
<dbReference type="SUPFAM" id="SSF47384">
    <property type="entry name" value="Homodimeric domain of signal transducing histidine kinase"/>
    <property type="match status" value="1"/>
</dbReference>
<evidence type="ECO:0000256" key="7">
    <source>
        <dbReference type="ARBA" id="ARBA00022692"/>
    </source>
</evidence>
<keyword evidence="5" id="KW-0597">Phosphoprotein</keyword>
<dbReference type="SMART" id="SM00388">
    <property type="entry name" value="HisKA"/>
    <property type="match status" value="1"/>
</dbReference>
<comment type="caution">
    <text evidence="18">The sequence shown here is derived from an EMBL/GenBank/DDBJ whole genome shotgun (WGS) entry which is preliminary data.</text>
</comment>
<dbReference type="Gene3D" id="1.10.287.130">
    <property type="match status" value="1"/>
</dbReference>
<evidence type="ECO:0000256" key="6">
    <source>
        <dbReference type="ARBA" id="ARBA00022679"/>
    </source>
</evidence>
<evidence type="ECO:0000256" key="11">
    <source>
        <dbReference type="ARBA" id="ARBA00022989"/>
    </source>
</evidence>
<dbReference type="Gene3D" id="3.30.450.20">
    <property type="entry name" value="PAS domain"/>
    <property type="match status" value="1"/>
</dbReference>
<dbReference type="SMART" id="SM00387">
    <property type="entry name" value="HATPase_c"/>
    <property type="match status" value="1"/>
</dbReference>